<accession>A0ABS2KBG5</accession>
<feature type="domain" description="AB hydrolase-1" evidence="2">
    <location>
        <begin position="65"/>
        <end position="199"/>
    </location>
</feature>
<keyword evidence="1" id="KW-1133">Transmembrane helix</keyword>
<feature type="transmembrane region" description="Helical" evidence="1">
    <location>
        <begin position="12"/>
        <end position="32"/>
    </location>
</feature>
<keyword evidence="1" id="KW-0472">Membrane</keyword>
<dbReference type="PANTHER" id="PTHR43139">
    <property type="entry name" value="SI:DKEY-122A22.2"/>
    <property type="match status" value="1"/>
</dbReference>
<gene>
    <name evidence="3" type="ORF">ISS99_01335</name>
</gene>
<dbReference type="Pfam" id="PF00561">
    <property type="entry name" value="Abhydrolase_1"/>
    <property type="match status" value="1"/>
</dbReference>
<keyword evidence="1" id="KW-0812">Transmembrane</keyword>
<dbReference type="Gene3D" id="3.40.50.1820">
    <property type="entry name" value="alpha/beta hydrolase"/>
    <property type="match status" value="1"/>
</dbReference>
<reference evidence="3" key="1">
    <citation type="submission" date="2020-10" db="EMBL/GenBank/DDBJ databases">
        <title>Phylogeny of dyella-like bacteria.</title>
        <authorList>
            <person name="Fu J."/>
        </authorList>
    </citation>
    <scope>NUCLEOTIDE SEQUENCE</scope>
    <source>
        <strain evidence="3">DHON07</strain>
    </source>
</reference>
<dbReference type="InterPro" id="IPR029058">
    <property type="entry name" value="AB_hydrolase_fold"/>
</dbReference>
<sequence length="348" mass="37881">MKPPGHCIIRWTGWSLIALIAVCSAGACWNAWTVHRLREANPAPGRLYTVNGRTMHLFCTGEGSPTVLLESGFGDDFTAWAKVQPVLSKITRTCSYDRAGFGWSESQPGVADAEHVADTLHTLLDQAGITEPVVLMGHSLGGVYIRDYAMHFPHDVAGMVLVDATTPMPPSMPASLAALDKHGAAEFLFLRALIDLGIARATGQCDAIPPGFDAYAGWIRANTCVPNQMSAYRQAYDAVPASLAEVARSGRIGDFPILIFSQDPEQTVPAMLAQQVSPADWQTGMRLHDDGQEALKKLSPYSRRIIAKGSSHYIQYDRPDLLDREVTAFIQHIRRGEALPDNGITSIE</sequence>
<dbReference type="SUPFAM" id="SSF53474">
    <property type="entry name" value="alpha/beta-Hydrolases"/>
    <property type="match status" value="1"/>
</dbReference>
<dbReference type="PROSITE" id="PS51257">
    <property type="entry name" value="PROKAR_LIPOPROTEIN"/>
    <property type="match status" value="1"/>
</dbReference>
<proteinExistence type="predicted"/>
<evidence type="ECO:0000259" key="2">
    <source>
        <dbReference type="Pfam" id="PF00561"/>
    </source>
</evidence>
<name>A0ABS2KBG5_9GAMM</name>
<dbReference type="GO" id="GO:0016787">
    <property type="term" value="F:hydrolase activity"/>
    <property type="evidence" value="ECO:0007669"/>
    <property type="project" value="UniProtKB-KW"/>
</dbReference>
<organism evidence="3 4">
    <name type="scientific">Dyella mobilis</name>
    <dbReference type="NCBI Taxonomy" id="1849582"/>
    <lineage>
        <taxon>Bacteria</taxon>
        <taxon>Pseudomonadati</taxon>
        <taxon>Pseudomonadota</taxon>
        <taxon>Gammaproteobacteria</taxon>
        <taxon>Lysobacterales</taxon>
        <taxon>Rhodanobacteraceae</taxon>
        <taxon>Dyella</taxon>
    </lineage>
</organism>
<evidence type="ECO:0000313" key="4">
    <source>
        <dbReference type="Proteomes" id="UP001430193"/>
    </source>
</evidence>
<keyword evidence="3" id="KW-0378">Hydrolase</keyword>
<evidence type="ECO:0000256" key="1">
    <source>
        <dbReference type="SAM" id="Phobius"/>
    </source>
</evidence>
<comment type="caution">
    <text evidence="3">The sequence shown here is derived from an EMBL/GenBank/DDBJ whole genome shotgun (WGS) entry which is preliminary data.</text>
</comment>
<dbReference type="Proteomes" id="UP001430193">
    <property type="component" value="Unassembled WGS sequence"/>
</dbReference>
<dbReference type="InterPro" id="IPR052370">
    <property type="entry name" value="Meta-cleavage_hydrolase"/>
</dbReference>
<protein>
    <submittedName>
        <fullName evidence="3">Alpha/beta hydrolase</fullName>
    </submittedName>
</protein>
<dbReference type="RefSeq" id="WP_204629763.1">
    <property type="nucleotide sequence ID" value="NZ_BSOC01000011.1"/>
</dbReference>
<dbReference type="EMBL" id="JADIKF010000030">
    <property type="protein sequence ID" value="MBM7128155.1"/>
    <property type="molecule type" value="Genomic_DNA"/>
</dbReference>
<dbReference type="InterPro" id="IPR000073">
    <property type="entry name" value="AB_hydrolase_1"/>
</dbReference>
<evidence type="ECO:0000313" key="3">
    <source>
        <dbReference type="EMBL" id="MBM7128155.1"/>
    </source>
</evidence>
<dbReference type="PANTHER" id="PTHR43139:SF52">
    <property type="entry name" value="SI:DKEY-122A22.2"/>
    <property type="match status" value="1"/>
</dbReference>
<keyword evidence="4" id="KW-1185">Reference proteome</keyword>